<feature type="region of interest" description="Disordered" evidence="1">
    <location>
        <begin position="1"/>
        <end position="27"/>
    </location>
</feature>
<comment type="caution">
    <text evidence="2">The sequence shown here is derived from an EMBL/GenBank/DDBJ whole genome shotgun (WGS) entry which is preliminary data.</text>
</comment>
<evidence type="ECO:0000256" key="1">
    <source>
        <dbReference type="SAM" id="MobiDB-lite"/>
    </source>
</evidence>
<organism evidence="2 3">
    <name type="scientific">Cryptococcus floricola</name>
    <dbReference type="NCBI Taxonomy" id="2591691"/>
    <lineage>
        <taxon>Eukaryota</taxon>
        <taxon>Fungi</taxon>
        <taxon>Dikarya</taxon>
        <taxon>Basidiomycota</taxon>
        <taxon>Agaricomycotina</taxon>
        <taxon>Tremellomycetes</taxon>
        <taxon>Tremellales</taxon>
        <taxon>Cryptococcaceae</taxon>
        <taxon>Cryptococcus</taxon>
    </lineage>
</organism>
<sequence>MPVSTPASINASKNTQSTVFPPDSRVSGVSSTGAKHMCYCATHLQPGESDEPSWTGGEPMINNDSDSARIHFDDRESTIFHRRCARQAISLSFRHDEPAEREMVLDTLTKSKLDKMGLWPSHRDGFKNATGVECGLLKDGEFENI</sequence>
<feature type="region of interest" description="Disordered" evidence="1">
    <location>
        <begin position="47"/>
        <end position="66"/>
    </location>
</feature>
<dbReference type="AlphaFoldDB" id="A0A5D3AKE6"/>
<name>A0A5D3AKE6_9TREE</name>
<gene>
    <name evidence="2" type="ORF">B9479_007979</name>
</gene>
<protein>
    <submittedName>
        <fullName evidence="2">Uncharacterized protein</fullName>
    </submittedName>
</protein>
<keyword evidence="3" id="KW-1185">Reference proteome</keyword>
<accession>A0A5D3AKE6</accession>
<evidence type="ECO:0000313" key="3">
    <source>
        <dbReference type="Proteomes" id="UP000322245"/>
    </source>
</evidence>
<reference evidence="2 3" key="1">
    <citation type="submission" date="2017-05" db="EMBL/GenBank/DDBJ databases">
        <title>The Genome Sequence of Tsuchiyaea wingfieldii DSM 27421.</title>
        <authorList>
            <person name="Cuomo C."/>
            <person name="Passer A."/>
            <person name="Billmyre B."/>
            <person name="Heitman J."/>
        </authorList>
    </citation>
    <scope>NUCLEOTIDE SEQUENCE [LARGE SCALE GENOMIC DNA]</scope>
    <source>
        <strain evidence="2 3">DSM 27421</strain>
    </source>
</reference>
<dbReference type="Proteomes" id="UP000322245">
    <property type="component" value="Unassembled WGS sequence"/>
</dbReference>
<dbReference type="EMBL" id="NIDF01000237">
    <property type="protein sequence ID" value="TYJ51454.1"/>
    <property type="molecule type" value="Genomic_DNA"/>
</dbReference>
<evidence type="ECO:0000313" key="2">
    <source>
        <dbReference type="EMBL" id="TYJ51454.1"/>
    </source>
</evidence>
<feature type="compositionally biased region" description="Polar residues" evidence="1">
    <location>
        <begin position="1"/>
        <end position="19"/>
    </location>
</feature>
<proteinExistence type="predicted"/>